<dbReference type="InterPro" id="IPR036271">
    <property type="entry name" value="Tet_transcr_reg_TetR-rel_C_sf"/>
</dbReference>
<dbReference type="Pfam" id="PF00440">
    <property type="entry name" value="TetR_N"/>
    <property type="match status" value="1"/>
</dbReference>
<keyword evidence="4" id="KW-0804">Transcription</keyword>
<evidence type="ECO:0000256" key="3">
    <source>
        <dbReference type="ARBA" id="ARBA00023125"/>
    </source>
</evidence>
<evidence type="ECO:0000313" key="8">
    <source>
        <dbReference type="Proteomes" id="UP000823485"/>
    </source>
</evidence>
<proteinExistence type="predicted"/>
<keyword evidence="3 5" id="KW-0238">DNA-binding</keyword>
<evidence type="ECO:0000256" key="1">
    <source>
        <dbReference type="ARBA" id="ARBA00022491"/>
    </source>
</evidence>
<evidence type="ECO:0000256" key="4">
    <source>
        <dbReference type="ARBA" id="ARBA00023163"/>
    </source>
</evidence>
<evidence type="ECO:0000256" key="5">
    <source>
        <dbReference type="PROSITE-ProRule" id="PRU00335"/>
    </source>
</evidence>
<evidence type="ECO:0000313" key="7">
    <source>
        <dbReference type="EMBL" id="MBM7713557.1"/>
    </source>
</evidence>
<evidence type="ECO:0000259" key="6">
    <source>
        <dbReference type="PROSITE" id="PS50977"/>
    </source>
</evidence>
<accession>A0ABS2R1P4</accession>
<dbReference type="InterPro" id="IPR023772">
    <property type="entry name" value="DNA-bd_HTH_TetR-type_CS"/>
</dbReference>
<keyword evidence="2" id="KW-0805">Transcription regulation</keyword>
<dbReference type="EMBL" id="JAFBFH010000002">
    <property type="protein sequence ID" value="MBM7713557.1"/>
    <property type="molecule type" value="Genomic_DNA"/>
</dbReference>
<dbReference type="InterPro" id="IPR001647">
    <property type="entry name" value="HTH_TetR"/>
</dbReference>
<reference evidence="7 8" key="1">
    <citation type="submission" date="2021-01" db="EMBL/GenBank/DDBJ databases">
        <title>Genomic Encyclopedia of Type Strains, Phase IV (KMG-IV): sequencing the most valuable type-strain genomes for metagenomic binning, comparative biology and taxonomic classification.</title>
        <authorList>
            <person name="Goeker M."/>
        </authorList>
    </citation>
    <scope>NUCLEOTIDE SEQUENCE [LARGE SCALE GENOMIC DNA]</scope>
    <source>
        <strain evidence="7 8">DSM 105453</strain>
    </source>
</reference>
<dbReference type="Pfam" id="PF13977">
    <property type="entry name" value="TetR_C_6"/>
    <property type="match status" value="1"/>
</dbReference>
<dbReference type="Proteomes" id="UP000823485">
    <property type="component" value="Unassembled WGS sequence"/>
</dbReference>
<dbReference type="Gene3D" id="1.10.357.10">
    <property type="entry name" value="Tetracycline Repressor, domain 2"/>
    <property type="match status" value="1"/>
</dbReference>
<dbReference type="InterPro" id="IPR039538">
    <property type="entry name" value="BetI_C"/>
</dbReference>
<feature type="domain" description="HTH tetR-type" evidence="6">
    <location>
        <begin position="1"/>
        <end position="51"/>
    </location>
</feature>
<feature type="DNA-binding region" description="H-T-H motif" evidence="5">
    <location>
        <begin position="14"/>
        <end position="33"/>
    </location>
</feature>
<dbReference type="SUPFAM" id="SSF46689">
    <property type="entry name" value="Homeodomain-like"/>
    <property type="match status" value="1"/>
</dbReference>
<dbReference type="InterPro" id="IPR009057">
    <property type="entry name" value="Homeodomain-like_sf"/>
</dbReference>
<protein>
    <submittedName>
        <fullName evidence="7">AcrR family transcriptional regulator</fullName>
    </submittedName>
</protein>
<evidence type="ECO:0000256" key="2">
    <source>
        <dbReference type="ARBA" id="ARBA00023015"/>
    </source>
</evidence>
<name>A0ABS2R1P4_9BACI</name>
<gene>
    <name evidence="7" type="ORF">JOC94_000525</name>
</gene>
<sequence length="180" mass="20614">MWKVILKKGMEGATVRNIAQEAGLSLGALRHYFPNQDELIVYAMDLVQEKVTKRIRTKSEGDFSPKEMVMNVLLDIVPINEEQLIETEVWFAFMAHVKHRKDELPIPEDGVFTVVQQTIHFLDTHGLLKPGLDIDMEIERLYALVDGIAIHALLDPNRLSKKRVIKTIEYHLDSICVDPL</sequence>
<keyword evidence="8" id="KW-1185">Reference proteome</keyword>
<dbReference type="SUPFAM" id="SSF48498">
    <property type="entry name" value="Tetracyclin repressor-like, C-terminal domain"/>
    <property type="match status" value="1"/>
</dbReference>
<dbReference type="PROSITE" id="PS50977">
    <property type="entry name" value="HTH_TETR_2"/>
    <property type="match status" value="1"/>
</dbReference>
<keyword evidence="1" id="KW-0678">Repressor</keyword>
<dbReference type="PROSITE" id="PS01081">
    <property type="entry name" value="HTH_TETR_1"/>
    <property type="match status" value="1"/>
</dbReference>
<organism evidence="7 8">
    <name type="scientific">Siminovitchia thermophila</name>
    <dbReference type="NCBI Taxonomy" id="1245522"/>
    <lineage>
        <taxon>Bacteria</taxon>
        <taxon>Bacillati</taxon>
        <taxon>Bacillota</taxon>
        <taxon>Bacilli</taxon>
        <taxon>Bacillales</taxon>
        <taxon>Bacillaceae</taxon>
        <taxon>Siminovitchia</taxon>
    </lineage>
</organism>
<comment type="caution">
    <text evidence="7">The sequence shown here is derived from an EMBL/GenBank/DDBJ whole genome shotgun (WGS) entry which is preliminary data.</text>
</comment>